<protein>
    <submittedName>
        <fullName evidence="1">Uncharacterized protein</fullName>
    </submittedName>
</protein>
<gene>
    <name evidence="1" type="ORF">LOK49_LG05G03884</name>
</gene>
<proteinExistence type="predicted"/>
<keyword evidence="2" id="KW-1185">Reference proteome</keyword>
<reference evidence="1 2" key="1">
    <citation type="journal article" date="2022" name="Plant J.">
        <title>Chromosome-level genome of Camellia lanceoleosa provides a valuable resource for understanding genome evolution and self-incompatibility.</title>
        <authorList>
            <person name="Gong W."/>
            <person name="Xiao S."/>
            <person name="Wang L."/>
            <person name="Liao Z."/>
            <person name="Chang Y."/>
            <person name="Mo W."/>
            <person name="Hu G."/>
            <person name="Li W."/>
            <person name="Zhao G."/>
            <person name="Zhu H."/>
            <person name="Hu X."/>
            <person name="Ji K."/>
            <person name="Xiang X."/>
            <person name="Song Q."/>
            <person name="Yuan D."/>
            <person name="Jin S."/>
            <person name="Zhang L."/>
        </authorList>
    </citation>
    <scope>NUCLEOTIDE SEQUENCE [LARGE SCALE GENOMIC DNA]</scope>
    <source>
        <strain evidence="1">SQ_2022a</strain>
    </source>
</reference>
<evidence type="ECO:0000313" key="1">
    <source>
        <dbReference type="EMBL" id="KAI8014016.1"/>
    </source>
</evidence>
<accession>A0ACC0HPM5</accession>
<sequence length="89" mass="10096">MDGETLKGCRVAWLQDCFFIFSVAPDLKPFICCVLDQVLLLHRLYLVESISASVDELSWRVAGTTTMIFSTVGRNTHKNLMRLINIVFS</sequence>
<dbReference type="EMBL" id="CM045761">
    <property type="protein sequence ID" value="KAI8014016.1"/>
    <property type="molecule type" value="Genomic_DNA"/>
</dbReference>
<evidence type="ECO:0000313" key="2">
    <source>
        <dbReference type="Proteomes" id="UP001060215"/>
    </source>
</evidence>
<dbReference type="Proteomes" id="UP001060215">
    <property type="component" value="Chromosome 4"/>
</dbReference>
<comment type="caution">
    <text evidence="1">The sequence shown here is derived from an EMBL/GenBank/DDBJ whole genome shotgun (WGS) entry which is preliminary data.</text>
</comment>
<organism evidence="1 2">
    <name type="scientific">Camellia lanceoleosa</name>
    <dbReference type="NCBI Taxonomy" id="1840588"/>
    <lineage>
        <taxon>Eukaryota</taxon>
        <taxon>Viridiplantae</taxon>
        <taxon>Streptophyta</taxon>
        <taxon>Embryophyta</taxon>
        <taxon>Tracheophyta</taxon>
        <taxon>Spermatophyta</taxon>
        <taxon>Magnoliopsida</taxon>
        <taxon>eudicotyledons</taxon>
        <taxon>Gunneridae</taxon>
        <taxon>Pentapetalae</taxon>
        <taxon>asterids</taxon>
        <taxon>Ericales</taxon>
        <taxon>Theaceae</taxon>
        <taxon>Camellia</taxon>
    </lineage>
</organism>
<name>A0ACC0HPM5_9ERIC</name>